<proteinExistence type="predicted"/>
<protein>
    <submittedName>
        <fullName evidence="1">7-cyano-7-deazaguanine synthase</fullName>
        <ecNumber evidence="1">6.3.4.20</ecNumber>
    </submittedName>
</protein>
<dbReference type="Pfam" id="PF06508">
    <property type="entry name" value="QueC"/>
    <property type="match status" value="1"/>
</dbReference>
<dbReference type="InterPro" id="IPR018317">
    <property type="entry name" value="QueC"/>
</dbReference>
<dbReference type="Proteomes" id="UP001525961">
    <property type="component" value="Unassembled WGS sequence"/>
</dbReference>
<dbReference type="EMBL" id="JAMXFA010000018">
    <property type="protein sequence ID" value="MCT7979060.1"/>
    <property type="molecule type" value="Genomic_DNA"/>
</dbReference>
<dbReference type="RefSeq" id="WP_261235954.1">
    <property type="nucleotide sequence ID" value="NZ_JAMXFA010000018.1"/>
</dbReference>
<dbReference type="Gene3D" id="3.40.50.620">
    <property type="entry name" value="HUPs"/>
    <property type="match status" value="1"/>
</dbReference>
<dbReference type="InterPro" id="IPR014729">
    <property type="entry name" value="Rossmann-like_a/b/a_fold"/>
</dbReference>
<gene>
    <name evidence="1" type="ORF">NG792_15220</name>
</gene>
<evidence type="ECO:0000313" key="1">
    <source>
        <dbReference type="EMBL" id="MCT7979060.1"/>
    </source>
</evidence>
<dbReference type="GO" id="GO:0016874">
    <property type="term" value="F:ligase activity"/>
    <property type="evidence" value="ECO:0007669"/>
    <property type="project" value="UniProtKB-KW"/>
</dbReference>
<reference evidence="1 2" key="1">
    <citation type="journal article" date="2022" name="Front. Microbiol.">
        <title>High genomic differentiation and limited gene flow indicate recent cryptic speciation within the genus Laspinema (cyanobacteria).</title>
        <authorList>
            <person name="Stanojkovic A."/>
            <person name="Skoupy S."/>
            <person name="Skaloud P."/>
            <person name="Dvorak P."/>
        </authorList>
    </citation>
    <scope>NUCLEOTIDE SEQUENCE [LARGE SCALE GENOMIC DNA]</scope>
    <source>
        <strain evidence="1 2">D3b</strain>
    </source>
</reference>
<organism evidence="1 2">
    <name type="scientific">Laspinema olomoucense D3b</name>
    <dbReference type="NCBI Taxonomy" id="2953688"/>
    <lineage>
        <taxon>Bacteria</taxon>
        <taxon>Bacillati</taxon>
        <taxon>Cyanobacteriota</taxon>
        <taxon>Cyanophyceae</taxon>
        <taxon>Oscillatoriophycideae</taxon>
        <taxon>Oscillatoriales</taxon>
        <taxon>Laspinemataceae</taxon>
        <taxon>Laspinema</taxon>
        <taxon>Laspinema olomoucense</taxon>
    </lineage>
</organism>
<name>A0ABT2N8P4_9CYAN</name>
<accession>A0ABT2N8P4</accession>
<dbReference type="EC" id="6.3.4.20" evidence="1"/>
<keyword evidence="2" id="KW-1185">Reference proteome</keyword>
<dbReference type="SUPFAM" id="SSF52402">
    <property type="entry name" value="Adenine nucleotide alpha hydrolases-like"/>
    <property type="match status" value="1"/>
</dbReference>
<keyword evidence="1" id="KW-0436">Ligase</keyword>
<evidence type="ECO:0000313" key="2">
    <source>
        <dbReference type="Proteomes" id="UP001525961"/>
    </source>
</evidence>
<comment type="caution">
    <text evidence="1">The sequence shown here is derived from an EMBL/GenBank/DDBJ whole genome shotgun (WGS) entry which is preliminary data.</text>
</comment>
<sequence>MNDASSSINKPDECDRREYTLRFGPILNHNGSVQFLNRSIGKELTVGLNIVDQEFQYRVQAEFPAIVADLVDLAVAIHASDRLAPQNLSEKSRHLHIVLPVRHPELLSAEPFRSKLEDLLEWTTGSEWAFEFQKRTVSGRIVERQQILPMVPEGCEVALWSGGLDALAGLYTRMKMYPERPFVLFGSGSNDSTYARQKQVAKKVQSIFPNRCHLVLAPIRLNDSREVPKNKITRARGVVFTLLGAACAYLLGRRILSVYENGIGAINLPYRASAVGLDHSRSVHPLTLLMVSEVVSELFGEKFQVKNPFLFSTKAEMCQALATDGKSDLASLTISCDSPHRKPEQPTQCGYCSSCILRKQALAAAKIEDKSRYILPHGERPSEDPSLMFRHMLAQLSTFRRLLSTSNEIEIRWEALRRKFPELDDIVDRASEVEGLSPVNMQSRLIRLYWTYVSEWDIVEALVAGDLLDTDNKQQISHKKSLYKVERQRYD</sequence>